<feature type="transmembrane region" description="Helical" evidence="10">
    <location>
        <begin position="567"/>
        <end position="586"/>
    </location>
</feature>
<dbReference type="EMBL" id="JAQQCL010000061">
    <property type="protein sequence ID" value="MFM0721890.1"/>
    <property type="molecule type" value="Genomic_DNA"/>
</dbReference>
<protein>
    <submittedName>
        <fullName evidence="13">TRAP transporter large permease subunit</fullName>
    </submittedName>
</protein>
<feature type="transmembrane region" description="Helical" evidence="10">
    <location>
        <begin position="375"/>
        <end position="401"/>
    </location>
</feature>
<keyword evidence="6 10" id="KW-1133">Transmembrane helix</keyword>
<feature type="domain" description="Tripartite ATP-independent periplasmic transporters DctQ component" evidence="11">
    <location>
        <begin position="52"/>
        <end position="176"/>
    </location>
</feature>
<feature type="transmembrane region" description="Helical" evidence="10">
    <location>
        <begin position="183"/>
        <end position="201"/>
    </location>
</feature>
<comment type="caution">
    <text evidence="13">The sequence shown here is derived from an EMBL/GenBank/DDBJ whole genome shotgun (WGS) entry which is preliminary data.</text>
</comment>
<proteinExistence type="predicted"/>
<sequence length="633" mass="66682">MRTQIAEDFPQGAHDGNAVPGASSSPSRLALADRVLGLIVSVPAAMLVLAEIVLLFSGVMARYVFHRPLVWGDELAGILFLWLAMTGAATALHRGTHMRMTAIVNRAGKEWRAIWDTVSLVASLLFLGLIAAPVYAYINQQWGIVTPALEINDALRVAAIVYGVAVMLLMSVVKLLALGWRQAIIGIVVVAAVVAGLHTAGPALKSLGNLNLLIFFVGVVGFTVLSGMPIAFSFGLAVFSYLSLSTSMPLEIVVSRMDEGMSQLMLLAVPMFIFLGLLIEMTGMARAMINFLASLLGHVRGGLSYVLVGAMYLISGISGSKAADMAAVAPILFPEMKKRGEKPGELVALLSATGAQTETVPPSIVLITIGSVTGVSISALFTGGLLPGLVLALALCVLVWWRARGTDPVSAKRAPGSEIAKLLVISIPALALPVVIRFAVVEGVATATEVSTVGIVYSLIAGLLIYRKFDWKRISPMLVETAALSGAILIIIGTATSMAWALTQSGFSHSLASFMEHLPGGAVSFMAVSVMMFVLLGSVLEGIPAIVLFGPLLFPIARDVGIHEVQYAMVVILSMGMGLFSPPFGVGYYGACAVSKIHPDEGIRPIIGYMIALFFGIIVIAAVPWISIGFLKS</sequence>
<evidence type="ECO:0000313" key="14">
    <source>
        <dbReference type="Proteomes" id="UP001629392"/>
    </source>
</evidence>
<gene>
    <name evidence="13" type="ORF">PQQ73_37010</name>
</gene>
<evidence type="ECO:0000256" key="5">
    <source>
        <dbReference type="ARBA" id="ARBA00022692"/>
    </source>
</evidence>
<feature type="transmembrane region" description="Helical" evidence="10">
    <location>
        <begin position="264"/>
        <end position="285"/>
    </location>
</feature>
<organism evidence="13 14">
    <name type="scientific">Paraburkholderia strydomiana</name>
    <dbReference type="NCBI Taxonomy" id="1245417"/>
    <lineage>
        <taxon>Bacteria</taxon>
        <taxon>Pseudomonadati</taxon>
        <taxon>Pseudomonadota</taxon>
        <taxon>Betaproteobacteria</taxon>
        <taxon>Burkholderiales</taxon>
        <taxon>Burkholderiaceae</taxon>
        <taxon>Paraburkholderia</taxon>
    </lineage>
</organism>
<feature type="transmembrane region" description="Helical" evidence="10">
    <location>
        <begin position="446"/>
        <end position="466"/>
    </location>
</feature>
<feature type="region of interest" description="Disordered" evidence="9">
    <location>
        <begin position="1"/>
        <end position="21"/>
    </location>
</feature>
<dbReference type="Proteomes" id="UP001629392">
    <property type="component" value="Unassembled WGS sequence"/>
</dbReference>
<dbReference type="InterPro" id="IPR010656">
    <property type="entry name" value="DctM"/>
</dbReference>
<name>A0ABW9ERY2_9BURK</name>
<dbReference type="InterPro" id="IPR055348">
    <property type="entry name" value="DctQ"/>
</dbReference>
<evidence type="ECO:0000256" key="8">
    <source>
        <dbReference type="RuleBase" id="RU369079"/>
    </source>
</evidence>
<keyword evidence="7 10" id="KW-0472">Membrane</keyword>
<evidence type="ECO:0000259" key="12">
    <source>
        <dbReference type="Pfam" id="PF06808"/>
    </source>
</evidence>
<feature type="transmembrane region" description="Helical" evidence="10">
    <location>
        <begin position="606"/>
        <end position="631"/>
    </location>
</feature>
<feature type="transmembrane region" description="Helical" evidence="10">
    <location>
        <begin position="113"/>
        <end position="138"/>
    </location>
</feature>
<feature type="transmembrane region" description="Helical" evidence="10">
    <location>
        <begin position="35"/>
        <end position="63"/>
    </location>
</feature>
<evidence type="ECO:0000259" key="11">
    <source>
        <dbReference type="Pfam" id="PF04290"/>
    </source>
</evidence>
<feature type="transmembrane region" description="Helical" evidence="10">
    <location>
        <begin position="213"/>
        <end position="244"/>
    </location>
</feature>
<dbReference type="Pfam" id="PF04290">
    <property type="entry name" value="DctQ"/>
    <property type="match status" value="1"/>
</dbReference>
<evidence type="ECO:0000313" key="13">
    <source>
        <dbReference type="EMBL" id="MFM0721890.1"/>
    </source>
</evidence>
<keyword evidence="2 8" id="KW-0813">Transport</keyword>
<keyword evidence="14" id="KW-1185">Reference proteome</keyword>
<feature type="transmembrane region" description="Helical" evidence="10">
    <location>
        <begin position="422"/>
        <end position="440"/>
    </location>
</feature>
<keyword evidence="3" id="KW-1003">Cell membrane</keyword>
<evidence type="ECO:0000256" key="3">
    <source>
        <dbReference type="ARBA" id="ARBA00022475"/>
    </source>
</evidence>
<evidence type="ECO:0000256" key="4">
    <source>
        <dbReference type="ARBA" id="ARBA00022519"/>
    </source>
</evidence>
<feature type="transmembrane region" description="Helical" evidence="10">
    <location>
        <begin position="291"/>
        <end position="314"/>
    </location>
</feature>
<evidence type="ECO:0000256" key="6">
    <source>
        <dbReference type="ARBA" id="ARBA00022989"/>
    </source>
</evidence>
<evidence type="ECO:0000256" key="2">
    <source>
        <dbReference type="ARBA" id="ARBA00022448"/>
    </source>
</evidence>
<keyword evidence="5 10" id="KW-0812">Transmembrane</keyword>
<dbReference type="RefSeq" id="WP_408158039.1">
    <property type="nucleotide sequence ID" value="NZ_JAQQCJ010000002.1"/>
</dbReference>
<comment type="function">
    <text evidence="8">Part of the tripartite ATP-independent periplasmic (TRAP) transport system.</text>
</comment>
<dbReference type="PANTHER" id="PTHR33362:SF2">
    <property type="entry name" value="TRAP TRANSPORTER LARGE PERMEASE PROTEIN"/>
    <property type="match status" value="1"/>
</dbReference>
<feature type="transmembrane region" description="Helical" evidence="10">
    <location>
        <begin position="478"/>
        <end position="502"/>
    </location>
</feature>
<feature type="domain" description="TRAP C4-dicarboxylate transport system permease DctM subunit" evidence="12">
    <location>
        <begin position="224"/>
        <end position="626"/>
    </location>
</feature>
<dbReference type="NCBIfam" id="TIGR00786">
    <property type="entry name" value="dctM"/>
    <property type="match status" value="1"/>
</dbReference>
<accession>A0ABW9ERY2</accession>
<keyword evidence="4 8" id="KW-0997">Cell inner membrane</keyword>
<feature type="transmembrane region" description="Helical" evidence="10">
    <location>
        <begin position="75"/>
        <end position="92"/>
    </location>
</feature>
<dbReference type="Pfam" id="PF06808">
    <property type="entry name" value="DctM"/>
    <property type="match status" value="1"/>
</dbReference>
<evidence type="ECO:0000256" key="9">
    <source>
        <dbReference type="SAM" id="MobiDB-lite"/>
    </source>
</evidence>
<reference evidence="13 14" key="1">
    <citation type="journal article" date="2024" name="Chem. Sci.">
        <title>Discovery of megapolipeptins by genome mining of a Burkholderiales bacteria collection.</title>
        <authorList>
            <person name="Paulo B.S."/>
            <person name="Recchia M.J.J."/>
            <person name="Lee S."/>
            <person name="Fergusson C.H."/>
            <person name="Romanowski S.B."/>
            <person name="Hernandez A."/>
            <person name="Krull N."/>
            <person name="Liu D.Y."/>
            <person name="Cavanagh H."/>
            <person name="Bos A."/>
            <person name="Gray C.A."/>
            <person name="Murphy B.T."/>
            <person name="Linington R.G."/>
            <person name="Eustaquio A.S."/>
        </authorList>
    </citation>
    <scope>NUCLEOTIDE SEQUENCE [LARGE SCALE GENOMIC DNA]</scope>
    <source>
        <strain evidence="13 14">RL17-350-BIC-E</strain>
    </source>
</reference>
<evidence type="ECO:0000256" key="10">
    <source>
        <dbReference type="SAM" id="Phobius"/>
    </source>
</evidence>
<evidence type="ECO:0000256" key="1">
    <source>
        <dbReference type="ARBA" id="ARBA00004429"/>
    </source>
</evidence>
<dbReference type="InterPro" id="IPR004681">
    <property type="entry name" value="TRAP_DctM"/>
</dbReference>
<feature type="transmembrane region" description="Helical" evidence="10">
    <location>
        <begin position="346"/>
        <end position="369"/>
    </location>
</feature>
<feature type="transmembrane region" description="Helical" evidence="10">
    <location>
        <begin position="522"/>
        <end position="555"/>
    </location>
</feature>
<evidence type="ECO:0000256" key="7">
    <source>
        <dbReference type="ARBA" id="ARBA00023136"/>
    </source>
</evidence>
<dbReference type="PANTHER" id="PTHR33362">
    <property type="entry name" value="SIALIC ACID TRAP TRANSPORTER PERMEASE PROTEIN SIAT-RELATED"/>
    <property type="match status" value="1"/>
</dbReference>
<comment type="subcellular location">
    <subcellularLocation>
        <location evidence="1 8">Cell inner membrane</location>
        <topology evidence="1 8">Multi-pass membrane protein</topology>
    </subcellularLocation>
</comment>
<feature type="transmembrane region" description="Helical" evidence="10">
    <location>
        <begin position="158"/>
        <end position="176"/>
    </location>
</feature>